<dbReference type="GO" id="GO:0008933">
    <property type="term" value="F:peptidoglycan lytic transglycosylase activity"/>
    <property type="evidence" value="ECO:0007669"/>
    <property type="project" value="TreeGrafter"/>
</dbReference>
<gene>
    <name evidence="2" type="ORF">MNBD_ALPHA03-622</name>
</gene>
<dbReference type="Gene3D" id="1.10.8.350">
    <property type="entry name" value="Bacterial muramidase"/>
    <property type="match status" value="1"/>
</dbReference>
<sequence length="353" mass="39849">MIKKFIFMFIVSFLFFAGGSIPFVSEAKSAKTIPDNPLSFADWRTDLKVEAMASGISSDTFDRAFEGVEPNPKVIRLDRHQPEFTQTYAAYISKRVSSTRIAKGREKISENTDILNAVSQKIGVQQRFIAGIWGMETNYGSYTGGYNVIRSLATLAYDMRRSSYFRTQLIKALKILEEGHVMPANFKGSWAGAMGQGQFMQSSFFAYAYDFDGDGKKDIWDNKADVFASIGNYLKEHGWQANRTWGRQVSLPKDVDGLWQQVKQTEKVKYCRRALKDHSRQLTMAQWQELGVRTIYGSDLPLVADPDFKASLVMPAGKDGPAFLTYKNFRALLSYNCSNFYALGVSLLSDELK</sequence>
<dbReference type="NCBIfam" id="TIGR02283">
    <property type="entry name" value="MltB_2"/>
    <property type="match status" value="1"/>
</dbReference>
<dbReference type="PANTHER" id="PTHR30163:SF8">
    <property type="entry name" value="LYTIC MUREIN TRANSGLYCOSYLASE"/>
    <property type="match status" value="1"/>
</dbReference>
<dbReference type="AlphaFoldDB" id="A0A3B1AXY9"/>
<dbReference type="InterPro" id="IPR023346">
    <property type="entry name" value="Lysozyme-like_dom_sf"/>
</dbReference>
<dbReference type="Gene3D" id="1.10.530.10">
    <property type="match status" value="1"/>
</dbReference>
<feature type="domain" description="Transglycosylase SLT" evidence="1">
    <location>
        <begin position="39"/>
        <end position="350"/>
    </location>
</feature>
<dbReference type="CDD" id="cd13399">
    <property type="entry name" value="Slt35-like"/>
    <property type="match status" value="1"/>
</dbReference>
<proteinExistence type="predicted"/>
<reference evidence="2" key="1">
    <citation type="submission" date="2018-06" db="EMBL/GenBank/DDBJ databases">
        <authorList>
            <person name="Zhirakovskaya E."/>
        </authorList>
    </citation>
    <scope>NUCLEOTIDE SEQUENCE</scope>
</reference>
<evidence type="ECO:0000259" key="1">
    <source>
        <dbReference type="Pfam" id="PF13406"/>
    </source>
</evidence>
<dbReference type="InterPro" id="IPR011970">
    <property type="entry name" value="MltB_2"/>
</dbReference>
<evidence type="ECO:0000313" key="2">
    <source>
        <dbReference type="EMBL" id="VAX02980.1"/>
    </source>
</evidence>
<dbReference type="InterPro" id="IPR043426">
    <property type="entry name" value="MltB-like"/>
</dbReference>
<dbReference type="GO" id="GO:0009253">
    <property type="term" value="P:peptidoglycan catabolic process"/>
    <property type="evidence" value="ECO:0007669"/>
    <property type="project" value="TreeGrafter"/>
</dbReference>
<dbReference type="FunFam" id="1.10.8.350:FF:000001">
    <property type="entry name" value="Lytic murein transglycosylase B"/>
    <property type="match status" value="1"/>
</dbReference>
<organism evidence="2">
    <name type="scientific">hydrothermal vent metagenome</name>
    <dbReference type="NCBI Taxonomy" id="652676"/>
    <lineage>
        <taxon>unclassified sequences</taxon>
        <taxon>metagenomes</taxon>
        <taxon>ecological metagenomes</taxon>
    </lineage>
</organism>
<dbReference type="PANTHER" id="PTHR30163">
    <property type="entry name" value="MEMBRANE-BOUND LYTIC MUREIN TRANSGLYCOSYLASE B"/>
    <property type="match status" value="1"/>
</dbReference>
<dbReference type="EMBL" id="UOFW01000030">
    <property type="protein sequence ID" value="VAX02980.1"/>
    <property type="molecule type" value="Genomic_DNA"/>
</dbReference>
<dbReference type="SUPFAM" id="SSF53955">
    <property type="entry name" value="Lysozyme-like"/>
    <property type="match status" value="1"/>
</dbReference>
<dbReference type="InterPro" id="IPR031304">
    <property type="entry name" value="SLT_2"/>
</dbReference>
<dbReference type="Pfam" id="PF13406">
    <property type="entry name" value="SLT_2"/>
    <property type="match status" value="1"/>
</dbReference>
<accession>A0A3B1AXY9</accession>
<protein>
    <submittedName>
        <fullName evidence="2">Membrane-bound lytic murein transglycosylase B</fullName>
    </submittedName>
</protein>
<name>A0A3B1AXY9_9ZZZZ</name>